<comment type="subcellular location">
    <subcellularLocation>
        <location evidence="1">Nucleus</location>
    </subcellularLocation>
</comment>
<dbReference type="PANTHER" id="PTHR23405:SF5">
    <property type="entry name" value="THO COMPLEX SUBUNIT 7 HOMOLOG"/>
    <property type="match status" value="1"/>
</dbReference>
<evidence type="ECO:0000256" key="2">
    <source>
        <dbReference type="ARBA" id="ARBA00006482"/>
    </source>
</evidence>
<gene>
    <name evidence="6" type="ORF">Pcinc_030342</name>
</gene>
<keyword evidence="4" id="KW-0539">Nucleus</keyword>
<dbReference type="InterPro" id="IPR008501">
    <property type="entry name" value="THOC7/Mft1"/>
</dbReference>
<feature type="coiled-coil region" evidence="5">
    <location>
        <begin position="83"/>
        <end position="157"/>
    </location>
</feature>
<evidence type="ECO:0000256" key="1">
    <source>
        <dbReference type="ARBA" id="ARBA00004123"/>
    </source>
</evidence>
<keyword evidence="3 5" id="KW-0175">Coiled coil</keyword>
<evidence type="ECO:0008006" key="8">
    <source>
        <dbReference type="Google" id="ProtNLM"/>
    </source>
</evidence>
<proteinExistence type="inferred from homology"/>
<dbReference type="GO" id="GO:0006406">
    <property type="term" value="P:mRNA export from nucleus"/>
    <property type="evidence" value="ECO:0007669"/>
    <property type="project" value="TreeGrafter"/>
</dbReference>
<name>A0AAE1EYY9_PETCI</name>
<evidence type="ECO:0000256" key="3">
    <source>
        <dbReference type="ARBA" id="ARBA00023054"/>
    </source>
</evidence>
<evidence type="ECO:0000256" key="4">
    <source>
        <dbReference type="ARBA" id="ARBA00023242"/>
    </source>
</evidence>
<dbReference type="GO" id="GO:0006397">
    <property type="term" value="P:mRNA processing"/>
    <property type="evidence" value="ECO:0007669"/>
    <property type="project" value="InterPro"/>
</dbReference>
<evidence type="ECO:0000256" key="5">
    <source>
        <dbReference type="SAM" id="Coils"/>
    </source>
</evidence>
<organism evidence="6 7">
    <name type="scientific">Petrolisthes cinctipes</name>
    <name type="common">Flat porcelain crab</name>
    <dbReference type="NCBI Taxonomy" id="88211"/>
    <lineage>
        <taxon>Eukaryota</taxon>
        <taxon>Metazoa</taxon>
        <taxon>Ecdysozoa</taxon>
        <taxon>Arthropoda</taxon>
        <taxon>Crustacea</taxon>
        <taxon>Multicrustacea</taxon>
        <taxon>Malacostraca</taxon>
        <taxon>Eumalacostraca</taxon>
        <taxon>Eucarida</taxon>
        <taxon>Decapoda</taxon>
        <taxon>Pleocyemata</taxon>
        <taxon>Anomura</taxon>
        <taxon>Galatheoidea</taxon>
        <taxon>Porcellanidae</taxon>
        <taxon>Petrolisthes</taxon>
    </lineage>
</organism>
<dbReference type="GO" id="GO:0000445">
    <property type="term" value="C:THO complex part of transcription export complex"/>
    <property type="evidence" value="ECO:0007669"/>
    <property type="project" value="InterPro"/>
</dbReference>
<keyword evidence="7" id="KW-1185">Reference proteome</keyword>
<evidence type="ECO:0000313" key="6">
    <source>
        <dbReference type="EMBL" id="KAK3863926.1"/>
    </source>
</evidence>
<reference evidence="6" key="1">
    <citation type="submission" date="2023-10" db="EMBL/GenBank/DDBJ databases">
        <title>Genome assemblies of two species of porcelain crab, Petrolisthes cinctipes and Petrolisthes manimaculis (Anomura: Porcellanidae).</title>
        <authorList>
            <person name="Angst P."/>
        </authorList>
    </citation>
    <scope>NUCLEOTIDE SEQUENCE</scope>
    <source>
        <strain evidence="6">PB745_01</strain>
        <tissue evidence="6">Gill</tissue>
    </source>
</reference>
<comment type="caution">
    <text evidence="6">The sequence shown here is derived from an EMBL/GenBank/DDBJ whole genome shotgun (WGS) entry which is preliminary data.</text>
</comment>
<evidence type="ECO:0000313" key="7">
    <source>
        <dbReference type="Proteomes" id="UP001286313"/>
    </source>
</evidence>
<dbReference type="EMBL" id="JAWQEG010003904">
    <property type="protein sequence ID" value="KAK3863926.1"/>
    <property type="molecule type" value="Genomic_DNA"/>
</dbReference>
<sequence length="221" mass="25220">MGDEEIIRRRLMIDGDGTGDARVMMLFMKQIIKWCSTDDTPQESQNQFDRLQTQLAAIEHSSLKWKSIVDMNNGEIKNYELLRDETSANVEKACVAIEEAKQELEEARQVRRNRLEYDALARLIKEHPPRSDTANKLAHLTHQLHSLKSKRDQLDEKLSLRRKQLHVLVTSLHQLRQTLHHDTASARTDDLCIVDELIDLTATAAATPTPATVDLTAMETS</sequence>
<dbReference type="AlphaFoldDB" id="A0AAE1EYY9"/>
<comment type="similarity">
    <text evidence="2">Belongs to the THOC7 family.</text>
</comment>
<protein>
    <recommendedName>
        <fullName evidence="8">THO complex subunit 7 homolog</fullName>
    </recommendedName>
</protein>
<dbReference type="PANTHER" id="PTHR23405">
    <property type="entry name" value="MAINTENANCE OF KILLER 16 MAK16 PROTEIN-RELATED"/>
    <property type="match status" value="1"/>
</dbReference>
<dbReference type="Pfam" id="PF05615">
    <property type="entry name" value="THOC7"/>
    <property type="match status" value="1"/>
</dbReference>
<dbReference type="Proteomes" id="UP001286313">
    <property type="component" value="Unassembled WGS sequence"/>
</dbReference>
<accession>A0AAE1EYY9</accession>